<dbReference type="RefSeq" id="WP_004290267.1">
    <property type="nucleotide sequence ID" value="NZ_CABKNQ010000018.1"/>
</dbReference>
<dbReference type="InterPro" id="IPR054238">
    <property type="entry name" value="DUF6965"/>
</dbReference>
<feature type="domain" description="DUF6965" evidence="1">
    <location>
        <begin position="12"/>
        <end position="76"/>
    </location>
</feature>
<reference evidence="2 3" key="1">
    <citation type="submission" date="2018-06" db="EMBL/GenBank/DDBJ databases">
        <authorList>
            <consortium name="Pathogen Informatics"/>
            <person name="Doyle S."/>
        </authorList>
    </citation>
    <scope>NUCLEOTIDE SEQUENCE [LARGE SCALE GENOMIC DNA]</scope>
    <source>
        <strain evidence="2 3">NCTC11155</strain>
    </source>
</reference>
<evidence type="ECO:0000259" key="1">
    <source>
        <dbReference type="Pfam" id="PF22292"/>
    </source>
</evidence>
<evidence type="ECO:0000313" key="3">
    <source>
        <dbReference type="Proteomes" id="UP000254424"/>
    </source>
</evidence>
<dbReference type="Pfam" id="PF22292">
    <property type="entry name" value="DUF6965"/>
    <property type="match status" value="1"/>
</dbReference>
<dbReference type="EMBL" id="UFSX01000001">
    <property type="protein sequence ID" value="SUV29861.1"/>
    <property type="molecule type" value="Genomic_DNA"/>
</dbReference>
<proteinExistence type="predicted"/>
<evidence type="ECO:0000313" key="2">
    <source>
        <dbReference type="EMBL" id="SUV29861.1"/>
    </source>
</evidence>
<protein>
    <recommendedName>
        <fullName evidence="1">DUF6965 domain-containing protein</fullName>
    </recommendedName>
</protein>
<dbReference type="GeneID" id="93071748"/>
<name>A0A380YQA6_9BACE</name>
<organism evidence="2 3">
    <name type="scientific">Bacteroides eggerthii</name>
    <dbReference type="NCBI Taxonomy" id="28111"/>
    <lineage>
        <taxon>Bacteria</taxon>
        <taxon>Pseudomonadati</taxon>
        <taxon>Bacteroidota</taxon>
        <taxon>Bacteroidia</taxon>
        <taxon>Bacteroidales</taxon>
        <taxon>Bacteroidaceae</taxon>
        <taxon>Bacteroides</taxon>
    </lineage>
</organism>
<sequence length="78" mass="9239">MTEKEIYRFDEESVKDIVRWALTAQLPEEAYLGSEYIADVREYVKSSIRDINLHYPDPFYNTAIIGLYRLKEFVEETG</sequence>
<gene>
    <name evidence="2" type="ORF">NCTC11155_01853</name>
</gene>
<accession>A0A380YQA6</accession>
<dbReference type="Proteomes" id="UP000254424">
    <property type="component" value="Unassembled WGS sequence"/>
</dbReference>
<dbReference type="AlphaFoldDB" id="A0A380YQA6"/>